<sequence>MKKKSRLVLQLSPPLAHDHSMTCSSTIKHVTIFHHAQVEVYDTSELRRYMQQHNEVELSALGMAITTVVTVAEILKNGGFATEKKVLTSTVGMKDEAKGRMVQKARIEIVLTKSEKFDKLMTPSNTNSDHAVAQDGAATNKNTITNDTKEQTKK</sequence>
<feature type="region of interest" description="Disordered" evidence="1">
    <location>
        <begin position="120"/>
        <end position="154"/>
    </location>
</feature>
<dbReference type="PANTHER" id="PTHR31947:SF19">
    <property type="entry name" value="ALBA DNA_RNA-BINDING PROTEIN"/>
    <property type="match status" value="1"/>
</dbReference>
<reference evidence="3" key="2">
    <citation type="submission" date="2019-01" db="UniProtKB">
        <authorList>
            <consortium name="EnsemblPlants"/>
        </authorList>
    </citation>
    <scope>IDENTIFICATION</scope>
    <source>
        <strain evidence="3">cv. Heinz 1706</strain>
    </source>
</reference>
<dbReference type="STRING" id="4081.A0A3Q7EM92"/>
<dbReference type="PANTHER" id="PTHR31947">
    <property type="entry name" value="DNA/RNA-BINDING PROTEIN ALBA 3"/>
    <property type="match status" value="1"/>
</dbReference>
<dbReference type="GO" id="GO:0003723">
    <property type="term" value="F:RNA binding"/>
    <property type="evidence" value="ECO:0000318"/>
    <property type="project" value="GO_Central"/>
</dbReference>
<reference evidence="3" key="1">
    <citation type="journal article" date="2012" name="Nature">
        <title>The tomato genome sequence provides insights into fleshy fruit evolution.</title>
        <authorList>
            <consortium name="Tomato Genome Consortium"/>
        </authorList>
    </citation>
    <scope>NUCLEOTIDE SEQUENCE [LARGE SCALE GENOMIC DNA]</scope>
    <source>
        <strain evidence="3">cv. Heinz 1706</strain>
    </source>
</reference>
<dbReference type="EnsemblPlants" id="Solyc01g097050.3.1">
    <property type="protein sequence ID" value="Solyc01g097050.3.1"/>
    <property type="gene ID" value="Solyc01g097050.3"/>
</dbReference>
<name>A0A3Q7EM92_SOLLC</name>
<dbReference type="InParanoid" id="A0A3Q7EM92"/>
<dbReference type="Pfam" id="PF01918">
    <property type="entry name" value="Alba"/>
    <property type="match status" value="1"/>
</dbReference>
<feature type="domain" description="DNA/RNA-binding protein Alba-like" evidence="2">
    <location>
        <begin position="48"/>
        <end position="90"/>
    </location>
</feature>
<dbReference type="AlphaFoldDB" id="A0A3Q7EM92"/>
<dbReference type="InterPro" id="IPR036882">
    <property type="entry name" value="Alba-like_dom_sf"/>
</dbReference>
<feature type="compositionally biased region" description="Polar residues" evidence="1">
    <location>
        <begin position="137"/>
        <end position="146"/>
    </location>
</feature>
<dbReference type="Gramene" id="Solyc01g097050.3.1">
    <property type="protein sequence ID" value="Solyc01g097050.3.1"/>
    <property type="gene ID" value="Solyc01g097050.3"/>
</dbReference>
<dbReference type="InterPro" id="IPR002775">
    <property type="entry name" value="DNA/RNA-bd_Alba-like"/>
</dbReference>
<proteinExistence type="predicted"/>
<dbReference type="Proteomes" id="UP000004994">
    <property type="component" value="Chromosome 1"/>
</dbReference>
<dbReference type="InterPro" id="IPR014560">
    <property type="entry name" value="UCP030333_Alba"/>
</dbReference>
<dbReference type="OMA" id="QITIFHA"/>
<dbReference type="PaxDb" id="4081-Solyc01g097050.2.1"/>
<protein>
    <recommendedName>
        <fullName evidence="2">DNA/RNA-binding protein Alba-like domain-containing protein</fullName>
    </recommendedName>
</protein>
<evidence type="ECO:0000313" key="3">
    <source>
        <dbReference type="EnsemblPlants" id="Solyc01g097050.3.1"/>
    </source>
</evidence>
<organism evidence="3">
    <name type="scientific">Solanum lycopersicum</name>
    <name type="common">Tomato</name>
    <name type="synonym">Lycopersicon esculentum</name>
    <dbReference type="NCBI Taxonomy" id="4081"/>
    <lineage>
        <taxon>Eukaryota</taxon>
        <taxon>Viridiplantae</taxon>
        <taxon>Streptophyta</taxon>
        <taxon>Embryophyta</taxon>
        <taxon>Tracheophyta</taxon>
        <taxon>Spermatophyta</taxon>
        <taxon>Magnoliopsida</taxon>
        <taxon>eudicotyledons</taxon>
        <taxon>Gunneridae</taxon>
        <taxon>Pentapetalae</taxon>
        <taxon>asterids</taxon>
        <taxon>lamiids</taxon>
        <taxon>Solanales</taxon>
        <taxon>Solanaceae</taxon>
        <taxon>Solanoideae</taxon>
        <taxon>Solaneae</taxon>
        <taxon>Solanum</taxon>
        <taxon>Solanum subgen. Lycopersicon</taxon>
    </lineage>
</organism>
<evidence type="ECO:0000256" key="1">
    <source>
        <dbReference type="SAM" id="MobiDB-lite"/>
    </source>
</evidence>
<dbReference type="SMR" id="A0A3Q7EM92"/>
<evidence type="ECO:0000259" key="2">
    <source>
        <dbReference type="Pfam" id="PF01918"/>
    </source>
</evidence>
<dbReference type="GO" id="GO:0005634">
    <property type="term" value="C:nucleus"/>
    <property type="evidence" value="ECO:0000318"/>
    <property type="project" value="GO_Central"/>
</dbReference>
<accession>A0A3Q7EM92</accession>
<dbReference type="SUPFAM" id="SSF82704">
    <property type="entry name" value="AlbA-like"/>
    <property type="match status" value="1"/>
</dbReference>
<evidence type="ECO:0000313" key="4">
    <source>
        <dbReference type="Proteomes" id="UP000004994"/>
    </source>
</evidence>
<keyword evidence="4" id="KW-1185">Reference proteome</keyword>
<dbReference type="Gene3D" id="3.30.110.20">
    <property type="entry name" value="Alba-like domain"/>
    <property type="match status" value="1"/>
</dbReference>